<evidence type="ECO:0000256" key="8">
    <source>
        <dbReference type="ARBA" id="ARBA00022840"/>
    </source>
</evidence>
<keyword evidence="16" id="KW-1185">Reference proteome</keyword>
<feature type="binding site" evidence="13">
    <location>
        <begin position="228"/>
        <end position="230"/>
    </location>
    <ligand>
        <name>substrate</name>
    </ligand>
</feature>
<keyword evidence="5 10" id="KW-0317">Glutathione biosynthesis</keyword>
<comment type="catalytic activity">
    <reaction evidence="10">
        <text>gamma-L-glutamyl-L-cysteine + glycine + ATP = glutathione + ADP + phosphate + H(+)</text>
        <dbReference type="Rhea" id="RHEA:13557"/>
        <dbReference type="ChEBI" id="CHEBI:15378"/>
        <dbReference type="ChEBI" id="CHEBI:30616"/>
        <dbReference type="ChEBI" id="CHEBI:43474"/>
        <dbReference type="ChEBI" id="CHEBI:57305"/>
        <dbReference type="ChEBI" id="CHEBI:57925"/>
        <dbReference type="ChEBI" id="CHEBI:58173"/>
        <dbReference type="ChEBI" id="CHEBI:456216"/>
        <dbReference type="EC" id="6.3.2.3"/>
    </reaction>
</comment>
<feature type="binding site" evidence="13">
    <location>
        <begin position="157"/>
        <end position="160"/>
    </location>
    <ligand>
        <name>substrate</name>
    </ligand>
</feature>
<keyword evidence="6 10" id="KW-0479">Metal-binding</keyword>
<evidence type="ECO:0000256" key="9">
    <source>
        <dbReference type="ARBA" id="ARBA00022842"/>
    </source>
</evidence>
<comment type="caution">
    <text evidence="15">The sequence shown here is derived from an EMBL/GenBank/DDBJ whole genome shotgun (WGS) entry which is preliminary data.</text>
</comment>
<feature type="binding site" evidence="11">
    <location>
        <position position="234"/>
    </location>
    <ligand>
        <name>substrate</name>
    </ligand>
</feature>
<keyword evidence="4 10" id="KW-0436">Ligase</keyword>
<feature type="binding site" evidence="11">
    <location>
        <begin position="415"/>
        <end position="418"/>
    </location>
    <ligand>
        <name>ATP</name>
        <dbReference type="ChEBI" id="CHEBI:30616"/>
    </ligand>
</feature>
<evidence type="ECO:0000256" key="12">
    <source>
        <dbReference type="PIRSR" id="PIRSR001558-2"/>
    </source>
</evidence>
<evidence type="ECO:0000259" key="14">
    <source>
        <dbReference type="Pfam" id="PF03199"/>
    </source>
</evidence>
<feature type="binding site" evidence="13">
    <location>
        <begin position="291"/>
        <end position="294"/>
    </location>
    <ligand>
        <name>substrate</name>
    </ligand>
</feature>
<dbReference type="AlphaFoldDB" id="A0A9P5MT06"/>
<evidence type="ECO:0000256" key="4">
    <source>
        <dbReference type="ARBA" id="ARBA00022598"/>
    </source>
</evidence>
<dbReference type="Gene3D" id="1.10.1080.10">
    <property type="entry name" value="Glutathione Synthetase, Chain A, domain 3"/>
    <property type="match status" value="1"/>
</dbReference>
<dbReference type="SUPFAM" id="SSF56059">
    <property type="entry name" value="Glutathione synthetase ATP-binding domain-like"/>
    <property type="match status" value="1"/>
</dbReference>
<keyword evidence="7 10" id="KW-0547">Nucleotide-binding</keyword>
<feature type="domain" description="Glutathione synthase substrate-binding" evidence="14">
    <location>
        <begin position="219"/>
        <end position="327"/>
    </location>
</feature>
<reference evidence="15" key="1">
    <citation type="submission" date="2019-10" db="EMBL/GenBank/DDBJ databases">
        <authorList>
            <consortium name="DOE Joint Genome Institute"/>
            <person name="Kuo A."/>
            <person name="Miyauchi S."/>
            <person name="Kiss E."/>
            <person name="Drula E."/>
            <person name="Kohler A."/>
            <person name="Sanchez-Garcia M."/>
            <person name="Andreopoulos B."/>
            <person name="Barry K.W."/>
            <person name="Bonito G."/>
            <person name="Buee M."/>
            <person name="Carver A."/>
            <person name="Chen C."/>
            <person name="Cichocki N."/>
            <person name="Clum A."/>
            <person name="Culley D."/>
            <person name="Crous P.W."/>
            <person name="Fauchery L."/>
            <person name="Girlanda M."/>
            <person name="Hayes R."/>
            <person name="Keri Z."/>
            <person name="LaButti K."/>
            <person name="Lipzen A."/>
            <person name="Lombard V."/>
            <person name="Magnuson J."/>
            <person name="Maillard F."/>
            <person name="Morin E."/>
            <person name="Murat C."/>
            <person name="Nolan M."/>
            <person name="Ohm R."/>
            <person name="Pangilinan J."/>
            <person name="Pereira M."/>
            <person name="Perotto S."/>
            <person name="Peter M."/>
            <person name="Riley R."/>
            <person name="Sitrit Y."/>
            <person name="Stielow B."/>
            <person name="Szollosi G."/>
            <person name="Zifcakova L."/>
            <person name="Stursova M."/>
            <person name="Spatafora J.W."/>
            <person name="Tedersoo L."/>
            <person name="Vaario L.-M."/>
            <person name="Yamada A."/>
            <person name="Yan M."/>
            <person name="Wang P."/>
            <person name="Xu J."/>
            <person name="Bruns T."/>
            <person name="Baldrian P."/>
            <person name="Vilgalys R."/>
            <person name="Henrissat B."/>
            <person name="Grigoriev I.V."/>
            <person name="Hibbett D."/>
            <person name="Nagy L.G."/>
            <person name="Martin F.M."/>
        </authorList>
    </citation>
    <scope>NUCLEOTIDE SEQUENCE</scope>
    <source>
        <strain evidence="15">Prilba</strain>
    </source>
</reference>
<keyword evidence="8 10" id="KW-0067">ATP-binding</keyword>
<feature type="binding site" evidence="12">
    <location>
        <position position="386"/>
    </location>
    <ligand>
        <name>Mg(2+)</name>
        <dbReference type="ChEBI" id="CHEBI:18420"/>
    </ligand>
</feature>
<dbReference type="Gene3D" id="3.30.470.20">
    <property type="entry name" value="ATP-grasp fold, B domain"/>
    <property type="match status" value="1"/>
</dbReference>
<feature type="binding site" evidence="12">
    <location>
        <position position="153"/>
    </location>
    <ligand>
        <name>Mg(2+)</name>
        <dbReference type="ChEBI" id="CHEBI:18420"/>
    </ligand>
</feature>
<dbReference type="EC" id="6.3.2.3" evidence="10"/>
<feature type="binding site" evidence="12">
    <location>
        <position position="155"/>
    </location>
    <ligand>
        <name>Mg(2+)</name>
        <dbReference type="ChEBI" id="CHEBI:18420"/>
    </ligand>
</feature>
<feature type="binding site" evidence="11">
    <location>
        <position position="393"/>
    </location>
    <ligand>
        <name>ATP</name>
        <dbReference type="ChEBI" id="CHEBI:30616"/>
    </ligand>
</feature>
<accession>A0A9P5MT06</accession>
<sequence length="493" mass="54317">MSVFTSWPPDVTTEQLDQLTLLATTYALSHSILYLPPVSPEKPPPPAPESAIFAPISLIPTPIPRHLFANALTLQRAYNTLYARVALDTSFLDQIMGPGGVSDVDDFISALWTGWKKLRDKGFPPPLHLGLFRSDYLLHQPTPDEPISLKQVEFNTISSSFGALSQRVAGMHRYLIESTGYFGISPLLSSSNLPSNDTIEGLVNGLAEAHRAYGVPDAYILFVVQPNERNVFDQRMLEYQLFESHGIRVIRQTFAELDTTASLSASRALVITRIPPGLKLAPVEISVVYYRAGYSPADYASSTDYATRVYLEGSRAVQCPSIALQLAGAKKVQEVLMRPGVLERFLTPSEGAQAVRDSWVNMWSLDTGAEEAVRRADELVLKPQREGGGNNIYRERIPLFVGLLPLHERVAWVAMELIRPPRGVGAYLVRQGEGRVRARAVSELGVFGWALFGEGREVREEQVGWLVRTKADDVDEGGVAAGFSVLDSVLLVD</sequence>
<dbReference type="GO" id="GO:0005829">
    <property type="term" value="C:cytosol"/>
    <property type="evidence" value="ECO:0007669"/>
    <property type="project" value="TreeGrafter"/>
</dbReference>
<evidence type="ECO:0000313" key="15">
    <source>
        <dbReference type="EMBL" id="KAF8477960.1"/>
    </source>
</evidence>
<feature type="binding site" evidence="11">
    <location>
        <position position="153"/>
    </location>
    <ligand>
        <name>ATP</name>
        <dbReference type="ChEBI" id="CHEBI:30616"/>
    </ligand>
</feature>
<protein>
    <recommendedName>
        <fullName evidence="10">Glutathione synthetase</fullName>
        <shortName evidence="10">GSH-S</shortName>
        <ecNumber evidence="10">6.3.2.3</ecNumber>
    </recommendedName>
</protein>
<dbReference type="EMBL" id="WHVB01000012">
    <property type="protein sequence ID" value="KAF8477960.1"/>
    <property type="molecule type" value="Genomic_DNA"/>
</dbReference>
<dbReference type="GO" id="GO:0043295">
    <property type="term" value="F:glutathione binding"/>
    <property type="evidence" value="ECO:0007669"/>
    <property type="project" value="UniProtKB-UniRule"/>
</dbReference>
<dbReference type="InterPro" id="IPR004887">
    <property type="entry name" value="GSH_synth_subst-bd"/>
</dbReference>
<evidence type="ECO:0000256" key="3">
    <source>
        <dbReference type="ARBA" id="ARBA00011738"/>
    </source>
</evidence>
<evidence type="ECO:0000256" key="13">
    <source>
        <dbReference type="PIRSR" id="PIRSR001558-3"/>
    </source>
</evidence>
<comment type="pathway">
    <text evidence="1 10">Sulfur metabolism; glutathione biosynthesis; glutathione from L-cysteine and L-glutamate: step 2/2.</text>
</comment>
<gene>
    <name evidence="15" type="ORF">DFH94DRAFT_634045</name>
</gene>
<dbReference type="Gene3D" id="3.30.1490.80">
    <property type="match status" value="1"/>
</dbReference>
<dbReference type="Proteomes" id="UP000759537">
    <property type="component" value="Unassembled WGS sequence"/>
</dbReference>
<organism evidence="15 16">
    <name type="scientific">Russula ochroleuca</name>
    <dbReference type="NCBI Taxonomy" id="152965"/>
    <lineage>
        <taxon>Eukaryota</taxon>
        <taxon>Fungi</taxon>
        <taxon>Dikarya</taxon>
        <taxon>Basidiomycota</taxon>
        <taxon>Agaricomycotina</taxon>
        <taxon>Agaricomycetes</taxon>
        <taxon>Russulales</taxon>
        <taxon>Russulaceae</taxon>
        <taxon>Russula</taxon>
    </lineage>
</organism>
<feature type="binding site" evidence="13">
    <location>
        <begin position="479"/>
        <end position="480"/>
    </location>
    <ligand>
        <name>substrate</name>
    </ligand>
</feature>
<feature type="binding site" evidence="11">
    <location>
        <position position="476"/>
    </location>
    <ligand>
        <name>ATP</name>
        <dbReference type="ChEBI" id="CHEBI:30616"/>
    </ligand>
</feature>
<reference evidence="15" key="2">
    <citation type="journal article" date="2020" name="Nat. Commun.">
        <title>Large-scale genome sequencing of mycorrhizal fungi provides insights into the early evolution of symbiotic traits.</title>
        <authorList>
            <person name="Miyauchi S."/>
            <person name="Kiss E."/>
            <person name="Kuo A."/>
            <person name="Drula E."/>
            <person name="Kohler A."/>
            <person name="Sanchez-Garcia M."/>
            <person name="Morin E."/>
            <person name="Andreopoulos B."/>
            <person name="Barry K.W."/>
            <person name="Bonito G."/>
            <person name="Buee M."/>
            <person name="Carver A."/>
            <person name="Chen C."/>
            <person name="Cichocki N."/>
            <person name="Clum A."/>
            <person name="Culley D."/>
            <person name="Crous P.W."/>
            <person name="Fauchery L."/>
            <person name="Girlanda M."/>
            <person name="Hayes R.D."/>
            <person name="Keri Z."/>
            <person name="LaButti K."/>
            <person name="Lipzen A."/>
            <person name="Lombard V."/>
            <person name="Magnuson J."/>
            <person name="Maillard F."/>
            <person name="Murat C."/>
            <person name="Nolan M."/>
            <person name="Ohm R.A."/>
            <person name="Pangilinan J."/>
            <person name="Pereira M.F."/>
            <person name="Perotto S."/>
            <person name="Peter M."/>
            <person name="Pfister S."/>
            <person name="Riley R."/>
            <person name="Sitrit Y."/>
            <person name="Stielow J.B."/>
            <person name="Szollosi G."/>
            <person name="Zifcakova L."/>
            <person name="Stursova M."/>
            <person name="Spatafora J.W."/>
            <person name="Tedersoo L."/>
            <person name="Vaario L.M."/>
            <person name="Yamada A."/>
            <person name="Yan M."/>
            <person name="Wang P."/>
            <person name="Xu J."/>
            <person name="Bruns T."/>
            <person name="Baldrian P."/>
            <person name="Vilgalys R."/>
            <person name="Dunand C."/>
            <person name="Henrissat B."/>
            <person name="Grigoriev I.V."/>
            <person name="Hibbett D."/>
            <person name="Nagy L.G."/>
            <person name="Martin F.M."/>
        </authorList>
    </citation>
    <scope>NUCLEOTIDE SEQUENCE</scope>
    <source>
        <strain evidence="15">Prilba</strain>
    </source>
</reference>
<keyword evidence="9 10" id="KW-0460">Magnesium</keyword>
<dbReference type="PANTHER" id="PTHR11130">
    <property type="entry name" value="GLUTATHIONE SYNTHETASE"/>
    <property type="match status" value="1"/>
</dbReference>
<evidence type="ECO:0000256" key="1">
    <source>
        <dbReference type="ARBA" id="ARBA00004965"/>
    </source>
</evidence>
<dbReference type="Pfam" id="PF03917">
    <property type="entry name" value="GSH_synth_ATP"/>
    <property type="match status" value="1"/>
</dbReference>
<feature type="binding site" evidence="11">
    <location>
        <position position="443"/>
    </location>
    <ligand>
        <name>ATP</name>
        <dbReference type="ChEBI" id="CHEBI:30616"/>
    </ligand>
</feature>
<dbReference type="InterPro" id="IPR016185">
    <property type="entry name" value="PreATP-grasp_dom_sf"/>
</dbReference>
<feature type="binding site" evidence="11">
    <location>
        <position position="468"/>
    </location>
    <ligand>
        <name>substrate</name>
    </ligand>
</feature>
<feature type="binding site" evidence="11">
    <location>
        <begin position="382"/>
        <end position="391"/>
    </location>
    <ligand>
        <name>ATP</name>
        <dbReference type="ChEBI" id="CHEBI:30616"/>
    </ligand>
</feature>
<dbReference type="Gene3D" id="3.30.1490.50">
    <property type="match status" value="1"/>
</dbReference>
<dbReference type="InterPro" id="IPR014049">
    <property type="entry name" value="Glutathione_synthase_N_euk"/>
</dbReference>
<feature type="binding site" evidence="11">
    <location>
        <position position="133"/>
    </location>
    <ligand>
        <name>substrate</name>
    </ligand>
</feature>
<evidence type="ECO:0000256" key="10">
    <source>
        <dbReference type="PIRNR" id="PIRNR001558"/>
    </source>
</evidence>
<dbReference type="Gene3D" id="3.40.50.1760">
    <property type="entry name" value="Glutathione synthase, substrate-binding domain superfamily, eukaryotic"/>
    <property type="match status" value="1"/>
</dbReference>
<dbReference type="Pfam" id="PF03199">
    <property type="entry name" value="GSH_synthase"/>
    <property type="match status" value="1"/>
</dbReference>
<dbReference type="NCBIfam" id="TIGR01986">
    <property type="entry name" value="glut_syn_euk"/>
    <property type="match status" value="1"/>
</dbReference>
<evidence type="ECO:0000256" key="11">
    <source>
        <dbReference type="PIRSR" id="PIRSR001558-1"/>
    </source>
</evidence>
<comment type="cofactor">
    <cofactor evidence="10 12">
        <name>Mg(2+)</name>
        <dbReference type="ChEBI" id="CHEBI:18420"/>
    </cofactor>
    <text evidence="10 12">Binds 1 Mg(2+) ion per subunit.</text>
</comment>
<feature type="binding site" evidence="11">
    <location>
        <position position="470"/>
    </location>
    <ligand>
        <name>ATP</name>
        <dbReference type="ChEBI" id="CHEBI:30616"/>
    </ligand>
</feature>
<evidence type="ECO:0000256" key="5">
    <source>
        <dbReference type="ARBA" id="ARBA00022684"/>
    </source>
</evidence>
<evidence type="ECO:0000313" key="16">
    <source>
        <dbReference type="Proteomes" id="UP000759537"/>
    </source>
</evidence>
<dbReference type="OrthoDB" id="2020073at2759"/>
<proteinExistence type="inferred from homology"/>
<dbReference type="PANTHER" id="PTHR11130:SF0">
    <property type="entry name" value="GLUTATHIONE SYNTHETASE"/>
    <property type="match status" value="1"/>
</dbReference>
<dbReference type="InterPro" id="IPR014709">
    <property type="entry name" value="Glutathione_synthase_C_euk"/>
</dbReference>
<dbReference type="GO" id="GO:0005524">
    <property type="term" value="F:ATP binding"/>
    <property type="evidence" value="ECO:0007669"/>
    <property type="project" value="UniProtKB-UniRule"/>
</dbReference>
<evidence type="ECO:0000256" key="2">
    <source>
        <dbReference type="ARBA" id="ARBA00010385"/>
    </source>
</evidence>
<evidence type="ECO:0000256" key="6">
    <source>
        <dbReference type="ARBA" id="ARBA00022723"/>
    </source>
</evidence>
<dbReference type="SUPFAM" id="SSF52440">
    <property type="entry name" value="PreATP-grasp domain"/>
    <property type="match status" value="1"/>
</dbReference>
<dbReference type="PIRSF" id="PIRSF001558">
    <property type="entry name" value="GSHase"/>
    <property type="match status" value="1"/>
</dbReference>
<comment type="similarity">
    <text evidence="2 10">Belongs to the eukaryotic GSH synthase family.</text>
</comment>
<feature type="binding site" evidence="11">
    <location>
        <position position="330"/>
    </location>
    <ligand>
        <name>ATP</name>
        <dbReference type="ChEBI" id="CHEBI:30616"/>
    </ligand>
</feature>
<name>A0A9P5MT06_9AGAM</name>
<dbReference type="InterPro" id="IPR014042">
    <property type="entry name" value="Glutathione_synthase_a-hlx"/>
</dbReference>
<dbReference type="FunFam" id="3.40.50.1760:FF:000001">
    <property type="entry name" value="Glutathione synthetase"/>
    <property type="match status" value="1"/>
</dbReference>
<comment type="subunit">
    <text evidence="3">Homodimer.</text>
</comment>
<evidence type="ECO:0000256" key="7">
    <source>
        <dbReference type="ARBA" id="ARBA00022741"/>
    </source>
</evidence>
<dbReference type="GO" id="GO:0004363">
    <property type="term" value="F:glutathione synthase activity"/>
    <property type="evidence" value="ECO:0007669"/>
    <property type="project" value="UniProtKB-UniRule"/>
</dbReference>
<dbReference type="InterPro" id="IPR037013">
    <property type="entry name" value="GSH-S_sub-bd_sf"/>
</dbReference>
<dbReference type="GO" id="GO:0000287">
    <property type="term" value="F:magnesium ion binding"/>
    <property type="evidence" value="ECO:0007669"/>
    <property type="project" value="UniProtKB-UniRule"/>
</dbReference>
<dbReference type="InterPro" id="IPR005615">
    <property type="entry name" value="Glutathione_synthase"/>
</dbReference>